<dbReference type="InterPro" id="IPR018483">
    <property type="entry name" value="Carb_kinase_FGGY_CS"/>
</dbReference>
<dbReference type="GO" id="GO:0005998">
    <property type="term" value="P:xylulose catabolic process"/>
    <property type="evidence" value="ECO:0007669"/>
    <property type="project" value="UniProtKB-UniRule"/>
</dbReference>
<dbReference type="Pfam" id="PF00370">
    <property type="entry name" value="FGGY_N"/>
    <property type="match status" value="1"/>
</dbReference>
<dbReference type="Pfam" id="PF02782">
    <property type="entry name" value="FGGY_C"/>
    <property type="match status" value="1"/>
</dbReference>
<evidence type="ECO:0000256" key="2">
    <source>
        <dbReference type="ARBA" id="ARBA00022629"/>
    </source>
</evidence>
<keyword evidence="5 8" id="KW-0418">Kinase</keyword>
<evidence type="ECO:0000256" key="8">
    <source>
        <dbReference type="HAMAP-Rule" id="MF_02220"/>
    </source>
</evidence>
<dbReference type="PANTHER" id="PTHR43095">
    <property type="entry name" value="SUGAR KINASE"/>
    <property type="match status" value="1"/>
</dbReference>
<dbReference type="Proteomes" id="UP000220840">
    <property type="component" value="Unassembled WGS sequence"/>
</dbReference>
<evidence type="ECO:0000256" key="4">
    <source>
        <dbReference type="ARBA" id="ARBA00022741"/>
    </source>
</evidence>
<comment type="catalytic activity">
    <reaction evidence="8 10">
        <text>D-xylulose + ATP = D-xylulose 5-phosphate + ADP + H(+)</text>
        <dbReference type="Rhea" id="RHEA:10964"/>
        <dbReference type="ChEBI" id="CHEBI:15378"/>
        <dbReference type="ChEBI" id="CHEBI:17140"/>
        <dbReference type="ChEBI" id="CHEBI:30616"/>
        <dbReference type="ChEBI" id="CHEBI:57737"/>
        <dbReference type="ChEBI" id="CHEBI:456216"/>
        <dbReference type="EC" id="2.7.1.17"/>
    </reaction>
</comment>
<dbReference type="STRING" id="137838.GCA_001458595_00813"/>
<dbReference type="PANTHER" id="PTHR43095:SF5">
    <property type="entry name" value="XYLULOSE KINASE"/>
    <property type="match status" value="1"/>
</dbReference>
<feature type="site" description="Important for activity" evidence="8">
    <location>
        <position position="8"/>
    </location>
</feature>
<dbReference type="InterPro" id="IPR006000">
    <property type="entry name" value="Xylulokinase"/>
</dbReference>
<keyword evidence="7 8" id="KW-0119">Carbohydrate metabolism</keyword>
<evidence type="ECO:0000256" key="9">
    <source>
        <dbReference type="RuleBase" id="RU003733"/>
    </source>
</evidence>
<evidence type="ECO:0000259" key="12">
    <source>
        <dbReference type="Pfam" id="PF02782"/>
    </source>
</evidence>
<feature type="domain" description="Carbohydrate kinase FGGY C-terminal" evidence="12">
    <location>
        <begin position="258"/>
        <end position="452"/>
    </location>
</feature>
<protein>
    <recommendedName>
        <fullName evidence="8 10">Xylulose kinase</fullName>
        <shortName evidence="8 10">Xylulokinase</shortName>
        <ecNumber evidence="8 10">2.7.1.17</ecNumber>
    </recommendedName>
</protein>
<proteinExistence type="inferred from homology"/>
<sequence length="502" mass="55036">MRYLLGLDIGTSGTKTALFDENGQTISTATYGYDLFQPQAGYAEQNPEDWWNACVKGISNVIQKAGVQSEDIKGVGLSGQMHGLVLVDKDYKVIRNSIIWCDQRTEKECEEITNTIGKERLIQITGNPALTGFTLSKLLWIRNNEPENYKKIYKILLPKDYIRFKLTNVFATEVSDASGMQMLDINKRDWSDELLKDLNIDKSILADVYESVVVSGKVTEEAAKLTNLSVGTPVVGGAGDQAAGAIGSGIVKEGVISTVMGTSGVVFASTDSPKFDKYGRVHTLCHAVPGKWHVMGVTQGAGLSLNWFKRTFCQKEIEESEKLGRDIYDLLTEKAAKSEPGANGVIYLPYLMGERTPHLDPNVKGGFFGVSLINNHDDFIRSILEGVSFSLKNCLDIIEDMNVKVEDIRVSGGGAESEIWRQILSDILEYPLSTVKASEGPALGVAILAGVGAGVYDSVETACEKILGGNDSEKVVPNRELKEVYSKVYEIYNSLYPRIKDI</sequence>
<evidence type="ECO:0000259" key="11">
    <source>
        <dbReference type="Pfam" id="PF00370"/>
    </source>
</evidence>
<keyword evidence="4 8" id="KW-0547">Nucleotide-binding</keyword>
<dbReference type="InterPro" id="IPR000577">
    <property type="entry name" value="Carb_kinase_FGGY"/>
</dbReference>
<accession>A0A2A7MCN8</accession>
<reference evidence="13 14" key="1">
    <citation type="submission" date="2017-10" db="EMBL/GenBank/DDBJ databases">
        <title>Effective Description of Clostridium neonatale sp. nov. linked to necrotizing enterocolitis in neonates and a clarification of species assignable to the genus Clostridium (Prazmowski 1880) emend. Lawson and Rainey 2016.</title>
        <authorList>
            <person name="Bernard K."/>
            <person name="Burdz T."/>
            <person name="Wiebe D."/>
            <person name="Balcewich B."/>
            <person name="Alfa M."/>
            <person name="Bernier A.-M."/>
        </authorList>
    </citation>
    <scope>NUCLEOTIDE SEQUENCE [LARGE SCALE GENOMIC DNA]</scope>
    <source>
        <strain evidence="13 14">LCDC99A005</strain>
    </source>
</reference>
<dbReference type="PROSITE" id="PS00445">
    <property type="entry name" value="FGGY_KINASES_2"/>
    <property type="match status" value="1"/>
</dbReference>
<dbReference type="GO" id="GO:0004856">
    <property type="term" value="F:D-xylulokinase activity"/>
    <property type="evidence" value="ECO:0007669"/>
    <property type="project" value="UniProtKB-UniRule"/>
</dbReference>
<dbReference type="RefSeq" id="WP_058293747.1">
    <property type="nucleotide sequence ID" value="NZ_CAKJVD010000016.1"/>
</dbReference>
<dbReference type="Gene3D" id="3.30.420.40">
    <property type="match status" value="2"/>
</dbReference>
<dbReference type="NCBIfam" id="TIGR01312">
    <property type="entry name" value="XylB"/>
    <property type="match status" value="1"/>
</dbReference>
<dbReference type="InterPro" id="IPR043129">
    <property type="entry name" value="ATPase_NBD"/>
</dbReference>
<organism evidence="13 14">
    <name type="scientific">Clostridium neonatale</name>
    <dbReference type="NCBI Taxonomy" id="137838"/>
    <lineage>
        <taxon>Bacteria</taxon>
        <taxon>Bacillati</taxon>
        <taxon>Bacillota</taxon>
        <taxon>Clostridia</taxon>
        <taxon>Eubacteriales</taxon>
        <taxon>Clostridiaceae</taxon>
        <taxon>Clostridium</taxon>
    </lineage>
</organism>
<dbReference type="InterPro" id="IPR050406">
    <property type="entry name" value="FGGY_Carb_Kinase"/>
</dbReference>
<feature type="active site" description="Proton acceptor" evidence="8">
    <location>
        <position position="240"/>
    </location>
</feature>
<feature type="domain" description="Carbohydrate kinase FGGY N-terminal" evidence="11">
    <location>
        <begin position="3"/>
        <end position="247"/>
    </location>
</feature>
<dbReference type="GO" id="GO:0042732">
    <property type="term" value="P:D-xylose metabolic process"/>
    <property type="evidence" value="ECO:0007669"/>
    <property type="project" value="UniProtKB-KW"/>
</dbReference>
<dbReference type="OrthoDB" id="9805576at2"/>
<evidence type="ECO:0000256" key="5">
    <source>
        <dbReference type="ARBA" id="ARBA00022777"/>
    </source>
</evidence>
<dbReference type="EC" id="2.7.1.17" evidence="8 10"/>
<keyword evidence="6 8" id="KW-0067">ATP-binding</keyword>
<dbReference type="GO" id="GO:0005524">
    <property type="term" value="F:ATP binding"/>
    <property type="evidence" value="ECO:0007669"/>
    <property type="project" value="UniProtKB-UniRule"/>
</dbReference>
<dbReference type="HAMAP" id="MF_02220">
    <property type="entry name" value="XylB"/>
    <property type="match status" value="1"/>
</dbReference>
<comment type="caution">
    <text evidence="13">The sequence shown here is derived from an EMBL/GenBank/DDBJ whole genome shotgun (WGS) entry which is preliminary data.</text>
</comment>
<evidence type="ECO:0000313" key="13">
    <source>
        <dbReference type="EMBL" id="PEG29359.1"/>
    </source>
</evidence>
<dbReference type="CDD" id="cd07808">
    <property type="entry name" value="ASKHA_NBD_FGGY_EcXK-like"/>
    <property type="match status" value="1"/>
</dbReference>
<evidence type="ECO:0000256" key="6">
    <source>
        <dbReference type="ARBA" id="ARBA00022840"/>
    </source>
</evidence>
<gene>
    <name evidence="8 10 13" type="primary">xylB</name>
    <name evidence="13" type="ORF">CQ394_18505</name>
</gene>
<keyword evidence="2 8" id="KW-0859">Xylose metabolism</keyword>
<dbReference type="PROSITE" id="PS00933">
    <property type="entry name" value="FGGY_KINASES_1"/>
    <property type="match status" value="1"/>
</dbReference>
<dbReference type="PIRSF" id="PIRSF000538">
    <property type="entry name" value="GlpK"/>
    <property type="match status" value="1"/>
</dbReference>
<evidence type="ECO:0000256" key="1">
    <source>
        <dbReference type="ARBA" id="ARBA00009156"/>
    </source>
</evidence>
<evidence type="ECO:0000256" key="3">
    <source>
        <dbReference type="ARBA" id="ARBA00022679"/>
    </source>
</evidence>
<comment type="function">
    <text evidence="8">Catalyzes the phosphorylation of D-xylulose to D-xylulose 5-phosphate.</text>
</comment>
<dbReference type="InterPro" id="IPR018484">
    <property type="entry name" value="FGGY_N"/>
</dbReference>
<evidence type="ECO:0000313" key="14">
    <source>
        <dbReference type="Proteomes" id="UP000220840"/>
    </source>
</evidence>
<dbReference type="InterPro" id="IPR018485">
    <property type="entry name" value="FGGY_C"/>
</dbReference>
<dbReference type="SUPFAM" id="SSF53067">
    <property type="entry name" value="Actin-like ATPase domain"/>
    <property type="match status" value="2"/>
</dbReference>
<comment type="similarity">
    <text evidence="1 8 9">Belongs to the FGGY kinase family.</text>
</comment>
<feature type="binding site" evidence="8">
    <location>
        <begin position="81"/>
        <end position="82"/>
    </location>
    <ligand>
        <name>substrate</name>
    </ligand>
</feature>
<evidence type="ECO:0000256" key="7">
    <source>
        <dbReference type="ARBA" id="ARBA00023277"/>
    </source>
</evidence>
<dbReference type="AlphaFoldDB" id="A0A2A7MCN8"/>
<keyword evidence="3 8" id="KW-0808">Transferase</keyword>
<evidence type="ECO:0000256" key="10">
    <source>
        <dbReference type="RuleBase" id="RU364073"/>
    </source>
</evidence>
<name>A0A2A7MCN8_9CLOT</name>
<dbReference type="EMBL" id="PDCJ01000004">
    <property type="protein sequence ID" value="PEG29359.1"/>
    <property type="molecule type" value="Genomic_DNA"/>
</dbReference>
<keyword evidence="14" id="KW-1185">Reference proteome</keyword>